<dbReference type="EMBL" id="AMGV01000013">
    <property type="protein sequence ID" value="KEF53422.1"/>
    <property type="molecule type" value="Genomic_DNA"/>
</dbReference>
<evidence type="ECO:0000256" key="8">
    <source>
        <dbReference type="ARBA" id="ARBA00023128"/>
    </source>
</evidence>
<dbReference type="InterPro" id="IPR044774">
    <property type="entry name" value="Suv3_DEXQc"/>
</dbReference>
<dbReference type="SMART" id="SM00490">
    <property type="entry name" value="HELICc"/>
    <property type="match status" value="1"/>
</dbReference>
<feature type="domain" description="Helicase C-terminal" evidence="11">
    <location>
        <begin position="356"/>
        <end position="520"/>
    </location>
</feature>
<dbReference type="GO" id="GO:0000965">
    <property type="term" value="P:mitochondrial RNA 3'-end processing"/>
    <property type="evidence" value="ECO:0007669"/>
    <property type="project" value="TreeGrafter"/>
</dbReference>
<evidence type="ECO:0000256" key="10">
    <source>
        <dbReference type="ARBA" id="ARBA00071444"/>
    </source>
</evidence>
<evidence type="ECO:0000256" key="1">
    <source>
        <dbReference type="ARBA" id="ARBA00004173"/>
    </source>
</evidence>
<dbReference type="CDD" id="cd18805">
    <property type="entry name" value="SF2_C_suv3"/>
    <property type="match status" value="1"/>
</dbReference>
<dbReference type="InterPro" id="IPR022192">
    <property type="entry name" value="SUV3_C"/>
</dbReference>
<evidence type="ECO:0000256" key="2">
    <source>
        <dbReference type="ARBA" id="ARBA00012552"/>
    </source>
</evidence>
<dbReference type="InterPro" id="IPR050699">
    <property type="entry name" value="RNA-DNA_Helicase"/>
</dbReference>
<keyword evidence="6" id="KW-0067">ATP-binding</keyword>
<dbReference type="InterPro" id="IPR055206">
    <property type="entry name" value="DEXQc_SUV3"/>
</dbReference>
<dbReference type="InterPro" id="IPR001650">
    <property type="entry name" value="Helicase_C-like"/>
</dbReference>
<dbReference type="HOGENOM" id="CLU_010647_2_2_1"/>
<dbReference type="STRING" id="1182545.A0A072P172"/>
<dbReference type="RefSeq" id="XP_013256012.1">
    <property type="nucleotide sequence ID" value="XM_013400558.1"/>
</dbReference>
<dbReference type="GO" id="GO:0003724">
    <property type="term" value="F:RNA helicase activity"/>
    <property type="evidence" value="ECO:0007669"/>
    <property type="project" value="UniProtKB-EC"/>
</dbReference>
<evidence type="ECO:0000313" key="12">
    <source>
        <dbReference type="EMBL" id="KEF53422.1"/>
    </source>
</evidence>
<evidence type="ECO:0000256" key="3">
    <source>
        <dbReference type="ARBA" id="ARBA00022741"/>
    </source>
</evidence>
<dbReference type="Proteomes" id="UP000027920">
    <property type="component" value="Unassembled WGS sequence"/>
</dbReference>
<dbReference type="GO" id="GO:0045025">
    <property type="term" value="C:mitochondrial degradosome"/>
    <property type="evidence" value="ECO:0007669"/>
    <property type="project" value="TreeGrafter"/>
</dbReference>
<protein>
    <recommendedName>
        <fullName evidence="10">ATP-dependent RNA helicase SUV3, mitochondrial</fullName>
        <ecNumber evidence="2">3.6.4.13</ecNumber>
    </recommendedName>
</protein>
<evidence type="ECO:0000313" key="13">
    <source>
        <dbReference type="Proteomes" id="UP000027920"/>
    </source>
</evidence>
<dbReference type="Pfam" id="PF12513">
    <property type="entry name" value="SUV3_C"/>
    <property type="match status" value="1"/>
</dbReference>
<dbReference type="PROSITE" id="PS51194">
    <property type="entry name" value="HELICASE_CTER"/>
    <property type="match status" value="1"/>
</dbReference>
<keyword evidence="3" id="KW-0547">Nucleotide-binding</keyword>
<comment type="subcellular location">
    <subcellularLocation>
        <location evidence="1">Mitochondrion</location>
    </subcellularLocation>
</comment>
<dbReference type="Pfam" id="PF22527">
    <property type="entry name" value="DEXQc_Suv3"/>
    <property type="match status" value="1"/>
</dbReference>
<dbReference type="EC" id="3.6.4.13" evidence="2"/>
<dbReference type="Gene3D" id="1.20.272.40">
    <property type="match status" value="1"/>
</dbReference>
<dbReference type="VEuPathDB" id="FungiDB:A1O9_10397"/>
<dbReference type="OrthoDB" id="6692397at2759"/>
<organism evidence="12 13">
    <name type="scientific">Exophiala aquamarina CBS 119918</name>
    <dbReference type="NCBI Taxonomy" id="1182545"/>
    <lineage>
        <taxon>Eukaryota</taxon>
        <taxon>Fungi</taxon>
        <taxon>Dikarya</taxon>
        <taxon>Ascomycota</taxon>
        <taxon>Pezizomycotina</taxon>
        <taxon>Eurotiomycetes</taxon>
        <taxon>Chaetothyriomycetidae</taxon>
        <taxon>Chaetothyriales</taxon>
        <taxon>Herpotrichiellaceae</taxon>
        <taxon>Exophiala</taxon>
    </lineage>
</organism>
<evidence type="ECO:0000256" key="6">
    <source>
        <dbReference type="ARBA" id="ARBA00022840"/>
    </source>
</evidence>
<evidence type="ECO:0000256" key="9">
    <source>
        <dbReference type="ARBA" id="ARBA00047984"/>
    </source>
</evidence>
<evidence type="ECO:0000259" key="11">
    <source>
        <dbReference type="PROSITE" id="PS51194"/>
    </source>
</evidence>
<dbReference type="AlphaFoldDB" id="A0A072P172"/>
<comment type="caution">
    <text evidence="12">The sequence shown here is derived from an EMBL/GenBank/DDBJ whole genome shotgun (WGS) entry which is preliminary data.</text>
</comment>
<reference evidence="12 13" key="1">
    <citation type="submission" date="2013-03" db="EMBL/GenBank/DDBJ databases">
        <title>The Genome Sequence of Exophiala aquamarina CBS 119918.</title>
        <authorList>
            <consortium name="The Broad Institute Genomics Platform"/>
            <person name="Cuomo C."/>
            <person name="de Hoog S."/>
            <person name="Gorbushina A."/>
            <person name="Walker B."/>
            <person name="Young S.K."/>
            <person name="Zeng Q."/>
            <person name="Gargeya S."/>
            <person name="Fitzgerald M."/>
            <person name="Haas B."/>
            <person name="Abouelleil A."/>
            <person name="Allen A.W."/>
            <person name="Alvarado L."/>
            <person name="Arachchi H.M."/>
            <person name="Berlin A.M."/>
            <person name="Chapman S.B."/>
            <person name="Gainer-Dewar J."/>
            <person name="Goldberg J."/>
            <person name="Griggs A."/>
            <person name="Gujja S."/>
            <person name="Hansen M."/>
            <person name="Howarth C."/>
            <person name="Imamovic A."/>
            <person name="Ireland A."/>
            <person name="Larimer J."/>
            <person name="McCowan C."/>
            <person name="Murphy C."/>
            <person name="Pearson M."/>
            <person name="Poon T.W."/>
            <person name="Priest M."/>
            <person name="Roberts A."/>
            <person name="Saif S."/>
            <person name="Shea T."/>
            <person name="Sisk P."/>
            <person name="Sykes S."/>
            <person name="Wortman J."/>
            <person name="Nusbaum C."/>
            <person name="Birren B."/>
        </authorList>
    </citation>
    <scope>NUCLEOTIDE SEQUENCE [LARGE SCALE GENOMIC DNA]</scope>
    <source>
        <strain evidence="12 13">CBS 119918</strain>
    </source>
</reference>
<dbReference type="CDD" id="cd17913">
    <property type="entry name" value="DEXQc_Suv3"/>
    <property type="match status" value="1"/>
</dbReference>
<dbReference type="Pfam" id="PF00271">
    <property type="entry name" value="Helicase_C"/>
    <property type="match status" value="1"/>
</dbReference>
<gene>
    <name evidence="12" type="ORF">A1O9_10397</name>
</gene>
<dbReference type="GO" id="GO:0005524">
    <property type="term" value="F:ATP binding"/>
    <property type="evidence" value="ECO:0007669"/>
    <property type="project" value="UniProtKB-KW"/>
</dbReference>
<evidence type="ECO:0000256" key="5">
    <source>
        <dbReference type="ARBA" id="ARBA00022806"/>
    </source>
</evidence>
<dbReference type="SUPFAM" id="SSF52540">
    <property type="entry name" value="P-loop containing nucleoside triphosphate hydrolases"/>
    <property type="match status" value="1"/>
</dbReference>
<dbReference type="FunFam" id="3.40.50.300:FF:000269">
    <property type="entry name" value="ATP-dependent RNA helicase SUPV3L1, mitochondrial"/>
    <property type="match status" value="1"/>
</dbReference>
<sequence>MLALPSKSRLCLVCSFRTGLPPTSRSRPSCHELRRRYTASPPVLGQLHSYPFRRRRPANTLASSKSILSPDQVAKRTLNDGLPRLKGLLETRKAAKDSDLTLLKSLDPTGLGWTSFAERLKGILKDPEDVTSKDSILLGKIGGLASGADWVDDLVYGLHHAFIDHVLEHDYHKTGTDTDHTTTTDLRFPTEWYSGARQIQREVHLHVGPTNSGKTYNALKRLEEKASGFYAGPLRLLAHEVYSRFKAKGVPCDLVTGDDVRLDDNEEVSISASTVEMVDTARSVQVAVIDEIQMIESADRGWAWTRAFLGANAAEVHLCGENRVIPLIRELTASMGDTLHIHEYKRLNALKVMSRSLDGDFKNLKKGDCMVSFSIVTLHALKKQIEVDTGRRCAIVYGGLPPETRAQQAALFNDPDNEYDFLVASDAIGMGLNLSVKRIIFHSVTKFNGRHIEQLTVPQIKQIAGRAGRYRSAHQAMKAGESKTSTSASVGLVTTLNATDLHVIKEAIGEEAPPVRKAGILPPGEVLEEVSTRMPKGVPFEYILKRVCSAAEMHPRFSVCNISEQSSLSRVIENVEGLTIPQRLTLTAAPAASNSKQLLVVLKALATAVGKRQEITIVDVPEIELEVLEEPVTGDRAYLEKLENLHKSLIIFLWLSYRFINNFKDRDMATYAKELTEEKINTCLLEFSANPLLRKKALTSKRQIFHGTTTEGPEGADDLNLSGLDDSAPPIDWSKVPEPQAMVRRVAAAA</sequence>
<dbReference type="FunFam" id="3.40.50.300:FF:001549">
    <property type="entry name" value="SUV3p ATP-dependent RNA helicase"/>
    <property type="match status" value="1"/>
</dbReference>
<name>A0A072P172_9EURO</name>
<keyword evidence="4" id="KW-0378">Hydrolase</keyword>
<evidence type="ECO:0000256" key="4">
    <source>
        <dbReference type="ARBA" id="ARBA00022801"/>
    </source>
</evidence>
<dbReference type="Gene3D" id="1.20.58.1080">
    <property type="match status" value="1"/>
</dbReference>
<dbReference type="GeneID" id="25285301"/>
<dbReference type="InterPro" id="IPR027417">
    <property type="entry name" value="P-loop_NTPase"/>
</dbReference>
<dbReference type="PANTHER" id="PTHR12131">
    <property type="entry name" value="ATP-DEPENDENT RNA AND DNA HELICASE"/>
    <property type="match status" value="1"/>
</dbReference>
<evidence type="ECO:0000256" key="7">
    <source>
        <dbReference type="ARBA" id="ARBA00022946"/>
    </source>
</evidence>
<dbReference type="Gene3D" id="3.40.50.300">
    <property type="entry name" value="P-loop containing nucleotide triphosphate hydrolases"/>
    <property type="match status" value="2"/>
</dbReference>
<keyword evidence="13" id="KW-1185">Reference proteome</keyword>
<comment type="catalytic activity">
    <reaction evidence="9">
        <text>ATP + H2O = ADP + phosphate + H(+)</text>
        <dbReference type="Rhea" id="RHEA:13065"/>
        <dbReference type="ChEBI" id="CHEBI:15377"/>
        <dbReference type="ChEBI" id="CHEBI:15378"/>
        <dbReference type="ChEBI" id="CHEBI:30616"/>
        <dbReference type="ChEBI" id="CHEBI:43474"/>
        <dbReference type="ChEBI" id="CHEBI:456216"/>
        <dbReference type="EC" id="3.6.4.13"/>
    </reaction>
</comment>
<keyword evidence="5" id="KW-0347">Helicase</keyword>
<dbReference type="PANTHER" id="PTHR12131:SF1">
    <property type="entry name" value="ATP-DEPENDENT RNA HELICASE SUPV3L1, MITOCHONDRIAL-RELATED"/>
    <property type="match status" value="1"/>
</dbReference>
<keyword evidence="8" id="KW-0496">Mitochondrion</keyword>
<keyword evidence="7" id="KW-0809">Transit peptide</keyword>
<dbReference type="GO" id="GO:0016787">
    <property type="term" value="F:hydrolase activity"/>
    <property type="evidence" value="ECO:0007669"/>
    <property type="project" value="UniProtKB-KW"/>
</dbReference>
<proteinExistence type="predicted"/>
<accession>A0A072P172</accession>